<feature type="domain" description="Exonuclease" evidence="7">
    <location>
        <begin position="11"/>
        <end position="185"/>
    </location>
</feature>
<dbReference type="InterPro" id="IPR013520">
    <property type="entry name" value="Ribonucl_H"/>
</dbReference>
<dbReference type="PANTHER" id="PTHR11046">
    <property type="entry name" value="OLIGORIBONUCLEASE, MITOCHONDRIAL"/>
    <property type="match status" value="1"/>
</dbReference>
<evidence type="ECO:0000256" key="6">
    <source>
        <dbReference type="ARBA" id="ARBA00070964"/>
    </source>
</evidence>
<keyword evidence="4" id="KW-0269">Exonuclease</keyword>
<comment type="similarity">
    <text evidence="1">Belongs to the oligoribonuclease family.</text>
</comment>
<evidence type="ECO:0000256" key="5">
    <source>
        <dbReference type="ARBA" id="ARBA00057155"/>
    </source>
</evidence>
<name>A0AB38XM27_9ACTO</name>
<accession>A0AB38XM27</accession>
<evidence type="ECO:0000259" key="7">
    <source>
        <dbReference type="SMART" id="SM00479"/>
    </source>
</evidence>
<dbReference type="KEGG" id="wne:PIG85_07070"/>
<dbReference type="NCBIfam" id="NF003765">
    <property type="entry name" value="PRK05359.1"/>
    <property type="match status" value="1"/>
</dbReference>
<dbReference type="FunFam" id="3.30.420.10:FF:000003">
    <property type="entry name" value="Oligoribonuclease"/>
    <property type="match status" value="1"/>
</dbReference>
<proteinExistence type="inferred from homology"/>
<dbReference type="GO" id="GO:0000175">
    <property type="term" value="F:3'-5'-RNA exonuclease activity"/>
    <property type="evidence" value="ECO:0007669"/>
    <property type="project" value="InterPro"/>
</dbReference>
<evidence type="ECO:0000256" key="4">
    <source>
        <dbReference type="ARBA" id="ARBA00022839"/>
    </source>
</evidence>
<evidence type="ECO:0000313" key="9">
    <source>
        <dbReference type="Proteomes" id="UP001211044"/>
    </source>
</evidence>
<dbReference type="InterPro" id="IPR036397">
    <property type="entry name" value="RNaseH_sf"/>
</dbReference>
<reference evidence="8" key="1">
    <citation type="submission" date="2023-01" db="EMBL/GenBank/DDBJ databases">
        <title>Comparative Genomic Analysis of the Clinically-Derived Winkia Strain NY0527 Provides Evidence into the Taxonomic Reassignment of Winkia neuii and Characterizes Their Virulence Traits.</title>
        <authorList>
            <person name="Cai X."/>
            <person name="Peng Y."/>
            <person name="Li M."/>
            <person name="Qiu Y."/>
            <person name="Wang Y."/>
            <person name="Xu L."/>
            <person name="Hou Q."/>
        </authorList>
    </citation>
    <scope>NUCLEOTIDE SEQUENCE</scope>
    <source>
        <strain evidence="8">NY0527</strain>
    </source>
</reference>
<dbReference type="InterPro" id="IPR012337">
    <property type="entry name" value="RNaseH-like_sf"/>
</dbReference>
<keyword evidence="3 8" id="KW-0378">Hydrolase</keyword>
<dbReference type="GO" id="GO:0003676">
    <property type="term" value="F:nucleic acid binding"/>
    <property type="evidence" value="ECO:0007669"/>
    <property type="project" value="InterPro"/>
</dbReference>
<dbReference type="SMART" id="SM00479">
    <property type="entry name" value="EXOIII"/>
    <property type="match status" value="1"/>
</dbReference>
<gene>
    <name evidence="8" type="primary">orn</name>
    <name evidence="8" type="ORF">PIG85_07070</name>
</gene>
<dbReference type="CDD" id="cd06135">
    <property type="entry name" value="Orn"/>
    <property type="match status" value="1"/>
</dbReference>
<protein>
    <recommendedName>
        <fullName evidence="6">Oligoribonuclease</fullName>
    </recommendedName>
</protein>
<evidence type="ECO:0000256" key="1">
    <source>
        <dbReference type="ARBA" id="ARBA00009921"/>
    </source>
</evidence>
<evidence type="ECO:0000256" key="3">
    <source>
        <dbReference type="ARBA" id="ARBA00022801"/>
    </source>
</evidence>
<dbReference type="AlphaFoldDB" id="A0AB38XM27"/>
<dbReference type="Proteomes" id="UP001211044">
    <property type="component" value="Chromosome"/>
</dbReference>
<evidence type="ECO:0000256" key="2">
    <source>
        <dbReference type="ARBA" id="ARBA00022722"/>
    </source>
</evidence>
<sequence>MSSEKTVQGTPLVWIDCEMTGLDLDKDCLIEVAVIVTDANLKMLDAGFDILIKPPQSALDNMNDFVRNMHTTSGLLEELDGGVDVATAQQAVLDYIKRFVPTAGKALLAGNSIGTDKTFLAKEMPEVIDYLHYRVIDVSSVKELARRWYPRSFFHAPEKHGGHRALADIIESLQELRYYKELLWPHDDGPTSEECKQVAKEAVEHTKQETEALGDPEVR</sequence>
<dbReference type="PANTHER" id="PTHR11046:SF0">
    <property type="entry name" value="OLIGORIBONUCLEASE, MITOCHONDRIAL"/>
    <property type="match status" value="1"/>
</dbReference>
<dbReference type="Pfam" id="PF00929">
    <property type="entry name" value="RNase_T"/>
    <property type="match status" value="1"/>
</dbReference>
<dbReference type="EMBL" id="CP116394">
    <property type="protein sequence ID" value="WCE45421.1"/>
    <property type="molecule type" value="Genomic_DNA"/>
</dbReference>
<organism evidence="8 9">
    <name type="scientific">Winkia neuii subsp. anitrata</name>
    <dbReference type="NCBI Taxonomy" id="29318"/>
    <lineage>
        <taxon>Bacteria</taxon>
        <taxon>Bacillati</taxon>
        <taxon>Actinomycetota</taxon>
        <taxon>Actinomycetes</taxon>
        <taxon>Actinomycetales</taxon>
        <taxon>Actinomycetaceae</taxon>
        <taxon>Winkia</taxon>
    </lineage>
</organism>
<dbReference type="RefSeq" id="WP_004804589.1">
    <property type="nucleotide sequence ID" value="NZ_CP116394.1"/>
</dbReference>
<dbReference type="InterPro" id="IPR022894">
    <property type="entry name" value="Oligoribonuclease"/>
</dbReference>
<evidence type="ECO:0000313" key="8">
    <source>
        <dbReference type="EMBL" id="WCE45421.1"/>
    </source>
</evidence>
<dbReference type="Gene3D" id="3.30.420.10">
    <property type="entry name" value="Ribonuclease H-like superfamily/Ribonuclease H"/>
    <property type="match status" value="1"/>
</dbReference>
<keyword evidence="2" id="KW-0540">Nuclease</keyword>
<comment type="function">
    <text evidence="5">3'-to-5' exoribonuclease specific for small oligoribonucleotides.</text>
</comment>
<dbReference type="SUPFAM" id="SSF53098">
    <property type="entry name" value="Ribonuclease H-like"/>
    <property type="match status" value="1"/>
</dbReference>